<gene>
    <name evidence="6" type="ORF">MNBD_ACTINO01-561</name>
</gene>
<organism evidence="6">
    <name type="scientific">hydrothermal vent metagenome</name>
    <dbReference type="NCBI Taxonomy" id="652676"/>
    <lineage>
        <taxon>unclassified sequences</taxon>
        <taxon>metagenomes</taxon>
        <taxon>ecological metagenomes</taxon>
    </lineage>
</organism>
<keyword evidence="3 6" id="KW-0418">Kinase</keyword>
<dbReference type="InterPro" id="IPR036759">
    <property type="entry name" value="TPK_catalytic_sf"/>
</dbReference>
<dbReference type="Pfam" id="PF04263">
    <property type="entry name" value="TPK_catalytic"/>
    <property type="match status" value="1"/>
</dbReference>
<dbReference type="InterPro" id="IPR006282">
    <property type="entry name" value="Thi_PPkinase"/>
</dbReference>
<dbReference type="Gene3D" id="3.40.50.10240">
    <property type="entry name" value="Thiamin pyrophosphokinase, catalytic domain"/>
    <property type="match status" value="1"/>
</dbReference>
<evidence type="ECO:0000259" key="5">
    <source>
        <dbReference type="SMART" id="SM00983"/>
    </source>
</evidence>
<dbReference type="Pfam" id="PF04265">
    <property type="entry name" value="TPK_B1_binding"/>
    <property type="match status" value="1"/>
</dbReference>
<evidence type="ECO:0000313" key="6">
    <source>
        <dbReference type="EMBL" id="VAW02523.1"/>
    </source>
</evidence>
<keyword evidence="1 6" id="KW-0808">Transferase</keyword>
<keyword evidence="4" id="KW-0067">ATP-binding</keyword>
<dbReference type="SUPFAM" id="SSF63862">
    <property type="entry name" value="Thiamin pyrophosphokinase, substrate-binding domain"/>
    <property type="match status" value="1"/>
</dbReference>
<dbReference type="GO" id="GO:0006772">
    <property type="term" value="P:thiamine metabolic process"/>
    <property type="evidence" value="ECO:0007669"/>
    <property type="project" value="InterPro"/>
</dbReference>
<evidence type="ECO:0000256" key="4">
    <source>
        <dbReference type="ARBA" id="ARBA00022840"/>
    </source>
</evidence>
<dbReference type="AlphaFoldDB" id="A0A3B0SEK8"/>
<feature type="domain" description="Thiamin pyrophosphokinase thiamin-binding" evidence="5">
    <location>
        <begin position="145"/>
        <end position="210"/>
    </location>
</feature>
<dbReference type="GO" id="GO:0030975">
    <property type="term" value="F:thiamine binding"/>
    <property type="evidence" value="ECO:0007669"/>
    <property type="project" value="InterPro"/>
</dbReference>
<dbReference type="PANTHER" id="PTHR41299">
    <property type="entry name" value="THIAMINE PYROPHOSPHOKINASE"/>
    <property type="match status" value="1"/>
</dbReference>
<dbReference type="SUPFAM" id="SSF63999">
    <property type="entry name" value="Thiamin pyrophosphokinase, catalytic domain"/>
    <property type="match status" value="1"/>
</dbReference>
<dbReference type="GO" id="GO:0016301">
    <property type="term" value="F:kinase activity"/>
    <property type="evidence" value="ECO:0007669"/>
    <property type="project" value="UniProtKB-KW"/>
</dbReference>
<reference evidence="6" key="1">
    <citation type="submission" date="2018-06" db="EMBL/GenBank/DDBJ databases">
        <authorList>
            <person name="Zhirakovskaya E."/>
        </authorList>
    </citation>
    <scope>NUCLEOTIDE SEQUENCE</scope>
</reference>
<dbReference type="NCBIfam" id="TIGR01378">
    <property type="entry name" value="thi_PPkinase"/>
    <property type="match status" value="1"/>
</dbReference>
<dbReference type="EC" id="2.7.6.2" evidence="6"/>
<name>A0A3B0SEK8_9ZZZZ</name>
<dbReference type="InterPro" id="IPR053149">
    <property type="entry name" value="TPK"/>
</dbReference>
<sequence>METVNPMKPRTVIFTGGSLTITPVVSDNDYVIAADSGYDHARSHGIAVDLLIGDLDSISPESLEDARQRGVPIERFPQDKDASDLELALRVASSAEATEVTVYGGEAGRIDHLIAIALSLTAAEWRDLSITWHTGTGSLHPVLDTKPLVFDAVPGTVVSIIPVGPASGVTTTGLRWQLDDAQLVRGTTHGISNIVDATPCTITVSDGALLVTIGTQQEQS</sequence>
<evidence type="ECO:0000256" key="1">
    <source>
        <dbReference type="ARBA" id="ARBA00022679"/>
    </source>
</evidence>
<protein>
    <submittedName>
        <fullName evidence="6">Thiamin pyrophosphokinase</fullName>
        <ecNumber evidence="6">2.7.6.2</ecNumber>
    </submittedName>
</protein>
<evidence type="ECO:0000256" key="3">
    <source>
        <dbReference type="ARBA" id="ARBA00022777"/>
    </source>
</evidence>
<dbReference type="CDD" id="cd07995">
    <property type="entry name" value="TPK"/>
    <property type="match status" value="1"/>
</dbReference>
<dbReference type="GO" id="GO:0005524">
    <property type="term" value="F:ATP binding"/>
    <property type="evidence" value="ECO:0007669"/>
    <property type="project" value="UniProtKB-KW"/>
</dbReference>
<dbReference type="GO" id="GO:0009229">
    <property type="term" value="P:thiamine diphosphate biosynthetic process"/>
    <property type="evidence" value="ECO:0007669"/>
    <property type="project" value="InterPro"/>
</dbReference>
<dbReference type="PANTHER" id="PTHR41299:SF1">
    <property type="entry name" value="THIAMINE PYROPHOSPHOKINASE"/>
    <property type="match status" value="1"/>
</dbReference>
<dbReference type="SMART" id="SM00983">
    <property type="entry name" value="TPK_B1_binding"/>
    <property type="match status" value="1"/>
</dbReference>
<keyword evidence="2" id="KW-0547">Nucleotide-binding</keyword>
<dbReference type="InterPro" id="IPR007371">
    <property type="entry name" value="TPK_catalytic"/>
</dbReference>
<dbReference type="EMBL" id="UOEI01000333">
    <property type="protein sequence ID" value="VAW02523.1"/>
    <property type="molecule type" value="Genomic_DNA"/>
</dbReference>
<evidence type="ECO:0000256" key="2">
    <source>
        <dbReference type="ARBA" id="ARBA00022741"/>
    </source>
</evidence>
<proteinExistence type="predicted"/>
<dbReference type="GO" id="GO:0004788">
    <property type="term" value="F:thiamine diphosphokinase activity"/>
    <property type="evidence" value="ECO:0007669"/>
    <property type="project" value="UniProtKB-EC"/>
</dbReference>
<dbReference type="InterPro" id="IPR007373">
    <property type="entry name" value="Thiamin_PyroPKinase_B1-bd"/>
</dbReference>
<dbReference type="InterPro" id="IPR036371">
    <property type="entry name" value="TPK_B1-bd_sf"/>
</dbReference>
<accession>A0A3B0SEK8</accession>